<comment type="catalytic activity">
    <reaction evidence="5">
        <text>L-serine + NADP(+) = aminoacetaldehyde + CO2 + NADPH</text>
        <dbReference type="Rhea" id="RHEA:43620"/>
        <dbReference type="ChEBI" id="CHEBI:16526"/>
        <dbReference type="ChEBI" id="CHEBI:33384"/>
        <dbReference type="ChEBI" id="CHEBI:57783"/>
        <dbReference type="ChEBI" id="CHEBI:58213"/>
        <dbReference type="ChEBI" id="CHEBI:58349"/>
        <dbReference type="EC" id="1.1.1.276"/>
    </reaction>
</comment>
<name>A0A179BRX7_RHILE</name>
<protein>
    <recommendedName>
        <fullName evidence="8">Serine 3-dehydrogenase</fullName>
        <ecNumber evidence="7">1.1.1.276</ecNumber>
    </recommendedName>
</protein>
<evidence type="ECO:0000256" key="8">
    <source>
        <dbReference type="ARBA" id="ARBA00067139"/>
    </source>
</evidence>
<dbReference type="PANTHER" id="PTHR43391:SF14">
    <property type="entry name" value="DEHYDROGENASE_REDUCTASE SDR FAMILY PROTEIN 7-LIKE"/>
    <property type="match status" value="1"/>
</dbReference>
<dbReference type="Gene3D" id="3.40.50.720">
    <property type="entry name" value="NAD(P)-binding Rossmann-like Domain"/>
    <property type="match status" value="1"/>
</dbReference>
<comment type="similarity">
    <text evidence="1">Belongs to the short-chain dehydrogenases/reductases (SDR) family.</text>
</comment>
<comment type="caution">
    <text evidence="10">The sequence shown here is derived from an EMBL/GenBank/DDBJ whole genome shotgun (WGS) entry which is preliminary data.</text>
</comment>
<dbReference type="PROSITE" id="PS00061">
    <property type="entry name" value="ADH_SHORT"/>
    <property type="match status" value="1"/>
</dbReference>
<evidence type="ECO:0000256" key="4">
    <source>
        <dbReference type="ARBA" id="ARBA00023002"/>
    </source>
</evidence>
<sequence length="248" mass="26492">MQTDKKLSGRVALIAGASSGIGAATALALVEEGASVAIAARRMPRLEALAERIRERGGEVLPIEADVSDEAQAAAMVQRTIGDFGRLDMLLCVAGVGVAAPFRNTTIAEYREMVEVNFLGLLYPIHAALPAMQRQGAGHIVIVSSGTGRYIHPSTVYSGTKHAASAMAESLRREIGRDGIRVTCIEPGAVRTEFTSHMRASVREAVEQRLGDMEQLEAADIAAAILYAVTQPRRVNVNILTLYPNEQA</sequence>
<accession>A0A179BRX7</accession>
<dbReference type="AlphaFoldDB" id="A0A179BRX7"/>
<evidence type="ECO:0000256" key="3">
    <source>
        <dbReference type="ARBA" id="ARBA00022857"/>
    </source>
</evidence>
<dbReference type="InterPro" id="IPR057326">
    <property type="entry name" value="KR_dom"/>
</dbReference>
<evidence type="ECO:0000256" key="7">
    <source>
        <dbReference type="ARBA" id="ARBA00066862"/>
    </source>
</evidence>
<dbReference type="PANTHER" id="PTHR43391">
    <property type="entry name" value="RETINOL DEHYDROGENASE-RELATED"/>
    <property type="match status" value="1"/>
</dbReference>
<reference evidence="10" key="1">
    <citation type="submission" date="2016-04" db="EMBL/GenBank/DDBJ databases">
        <title>Fast-growing isolate from the root nodules of Vavilovia formosa.</title>
        <authorList>
            <person name="Kimeklis A."/>
            <person name="Safronova V."/>
            <person name="Belimov A."/>
            <person name="Andronov E."/>
        </authorList>
    </citation>
    <scope>NUCLEOTIDE SEQUENCE [LARGE SCALE GENOMIC DNA]</scope>
    <source>
        <strain evidence="10">Vaf-46</strain>
    </source>
</reference>
<dbReference type="PRINTS" id="PR00081">
    <property type="entry name" value="GDHRDH"/>
</dbReference>
<dbReference type="FunFam" id="3.40.50.720:FF:000047">
    <property type="entry name" value="NADP-dependent L-serine/L-allo-threonine dehydrogenase"/>
    <property type="match status" value="1"/>
</dbReference>
<dbReference type="InterPro" id="IPR036291">
    <property type="entry name" value="NAD(P)-bd_dom_sf"/>
</dbReference>
<feature type="domain" description="Ketoreductase" evidence="9">
    <location>
        <begin position="10"/>
        <end position="193"/>
    </location>
</feature>
<comment type="function">
    <text evidence="6">Catalyzes the oxidation of the hydroxyl group of serine to form 2-aminomalonate semialdehyde which is spontaneously converted into 2-aminoacetaldehyde and CO(2). Also acts on D-serine, L-glycerate, D-glycerate and 2-methyl-DL-serine. Does not act on O-methyl-DL-serine and L-threonine.</text>
</comment>
<dbReference type="EMBL" id="LWBS01000242">
    <property type="protein sequence ID" value="OAP93834.1"/>
    <property type="molecule type" value="Genomic_DNA"/>
</dbReference>
<evidence type="ECO:0000256" key="6">
    <source>
        <dbReference type="ARBA" id="ARBA00055659"/>
    </source>
</evidence>
<dbReference type="InterPro" id="IPR020904">
    <property type="entry name" value="Sc_DH/Rdtase_CS"/>
</dbReference>
<dbReference type="EC" id="1.1.1.276" evidence="7"/>
<evidence type="ECO:0000256" key="5">
    <source>
        <dbReference type="ARBA" id="ARBA00052384"/>
    </source>
</evidence>
<evidence type="ECO:0000259" key="9">
    <source>
        <dbReference type="SMART" id="SM00822"/>
    </source>
</evidence>
<dbReference type="eggNOG" id="COG4221">
    <property type="taxonomic scope" value="Bacteria"/>
</dbReference>
<dbReference type="InterPro" id="IPR002347">
    <property type="entry name" value="SDR_fam"/>
</dbReference>
<keyword evidence="3" id="KW-0521">NADP</keyword>
<evidence type="ECO:0000256" key="2">
    <source>
        <dbReference type="ARBA" id="ARBA00011881"/>
    </source>
</evidence>
<dbReference type="SUPFAM" id="SSF51735">
    <property type="entry name" value="NAD(P)-binding Rossmann-fold domains"/>
    <property type="match status" value="1"/>
</dbReference>
<proteinExistence type="inferred from homology"/>
<gene>
    <name evidence="10" type="ORF">A4U53_23205</name>
</gene>
<evidence type="ECO:0000313" key="10">
    <source>
        <dbReference type="EMBL" id="OAP93834.1"/>
    </source>
</evidence>
<dbReference type="Pfam" id="PF00106">
    <property type="entry name" value="adh_short"/>
    <property type="match status" value="1"/>
</dbReference>
<keyword evidence="4" id="KW-0560">Oxidoreductase</keyword>
<organism evidence="10">
    <name type="scientific">Rhizobium leguminosarum</name>
    <dbReference type="NCBI Taxonomy" id="384"/>
    <lineage>
        <taxon>Bacteria</taxon>
        <taxon>Pseudomonadati</taxon>
        <taxon>Pseudomonadota</taxon>
        <taxon>Alphaproteobacteria</taxon>
        <taxon>Hyphomicrobiales</taxon>
        <taxon>Rhizobiaceae</taxon>
        <taxon>Rhizobium/Agrobacterium group</taxon>
        <taxon>Rhizobium</taxon>
    </lineage>
</organism>
<evidence type="ECO:0000256" key="1">
    <source>
        <dbReference type="ARBA" id="ARBA00006484"/>
    </source>
</evidence>
<comment type="subunit">
    <text evidence="2">Homotetramer.</text>
</comment>
<dbReference type="GO" id="GO:0031132">
    <property type="term" value="F:serine 3-dehydrogenase activity"/>
    <property type="evidence" value="ECO:0007669"/>
    <property type="project" value="UniProtKB-EC"/>
</dbReference>
<dbReference type="SMART" id="SM00822">
    <property type="entry name" value="PKS_KR"/>
    <property type="match status" value="1"/>
</dbReference>